<evidence type="ECO:0008006" key="5">
    <source>
        <dbReference type="Google" id="ProtNLM"/>
    </source>
</evidence>
<dbReference type="NCBIfam" id="TIGR00012">
    <property type="entry name" value="L29"/>
    <property type="match status" value="1"/>
</dbReference>
<dbReference type="AlphaFoldDB" id="A0A382DL25"/>
<evidence type="ECO:0000256" key="3">
    <source>
        <dbReference type="ARBA" id="ARBA00023274"/>
    </source>
</evidence>
<organism evidence="4">
    <name type="scientific">marine metagenome</name>
    <dbReference type="NCBI Taxonomy" id="408172"/>
    <lineage>
        <taxon>unclassified sequences</taxon>
        <taxon>metagenomes</taxon>
        <taxon>ecological metagenomes</taxon>
    </lineage>
</organism>
<comment type="similarity">
    <text evidence="1">Belongs to the universal ribosomal protein uL29 family.</text>
</comment>
<keyword evidence="2" id="KW-0689">Ribosomal protein</keyword>
<name>A0A382DL25_9ZZZZ</name>
<dbReference type="Gene3D" id="6.10.140.1970">
    <property type="match status" value="1"/>
</dbReference>
<dbReference type="InterPro" id="IPR036049">
    <property type="entry name" value="Ribosomal_uL29_sf"/>
</dbReference>
<dbReference type="InterPro" id="IPR001854">
    <property type="entry name" value="Ribosomal_uL29"/>
</dbReference>
<evidence type="ECO:0000256" key="1">
    <source>
        <dbReference type="ARBA" id="ARBA00009254"/>
    </source>
</evidence>
<dbReference type="GO" id="GO:0006412">
    <property type="term" value="P:translation"/>
    <property type="evidence" value="ECO:0007669"/>
    <property type="project" value="InterPro"/>
</dbReference>
<dbReference type="SUPFAM" id="SSF46561">
    <property type="entry name" value="Ribosomal protein L29 (L29p)"/>
    <property type="match status" value="1"/>
</dbReference>
<gene>
    <name evidence="4" type="ORF">METZ01_LOCUS191952</name>
</gene>
<dbReference type="Pfam" id="PF00831">
    <property type="entry name" value="Ribosomal_L29"/>
    <property type="match status" value="1"/>
</dbReference>
<dbReference type="GO" id="GO:0005840">
    <property type="term" value="C:ribosome"/>
    <property type="evidence" value="ECO:0007669"/>
    <property type="project" value="UniProtKB-KW"/>
</dbReference>
<dbReference type="EMBL" id="UINC01039924">
    <property type="protein sequence ID" value="SVB39098.1"/>
    <property type="molecule type" value="Genomic_DNA"/>
</dbReference>
<evidence type="ECO:0000256" key="2">
    <source>
        <dbReference type="ARBA" id="ARBA00022980"/>
    </source>
</evidence>
<evidence type="ECO:0000313" key="4">
    <source>
        <dbReference type="EMBL" id="SVB39098.1"/>
    </source>
</evidence>
<dbReference type="GO" id="GO:0003735">
    <property type="term" value="F:structural constituent of ribosome"/>
    <property type="evidence" value="ECO:0007669"/>
    <property type="project" value="InterPro"/>
</dbReference>
<proteinExistence type="inferred from homology"/>
<reference evidence="4" key="1">
    <citation type="submission" date="2018-05" db="EMBL/GenBank/DDBJ databases">
        <authorList>
            <person name="Lanie J.A."/>
            <person name="Ng W.-L."/>
            <person name="Kazmierczak K.M."/>
            <person name="Andrzejewski T.M."/>
            <person name="Davidsen T.M."/>
            <person name="Wayne K.J."/>
            <person name="Tettelin H."/>
            <person name="Glass J.I."/>
            <person name="Rusch D."/>
            <person name="Podicherti R."/>
            <person name="Tsui H.-C.T."/>
            <person name="Winkler M.E."/>
        </authorList>
    </citation>
    <scope>NUCLEOTIDE SEQUENCE</scope>
</reference>
<dbReference type="GO" id="GO:1990904">
    <property type="term" value="C:ribonucleoprotein complex"/>
    <property type="evidence" value="ECO:0007669"/>
    <property type="project" value="UniProtKB-KW"/>
</dbReference>
<dbReference type="HAMAP" id="MF_00374">
    <property type="entry name" value="Ribosomal_uL29"/>
    <property type="match status" value="1"/>
</dbReference>
<sequence>MAKEGFLSKLRNKKTIISDEEENLMKELMDLRVKLSSGQLKETHRIKETKRKIAKLKTVSNENKDLDKP</sequence>
<protein>
    <recommendedName>
        <fullName evidence="5">Ribosomal protein L29</fullName>
    </recommendedName>
</protein>
<accession>A0A382DL25</accession>
<keyword evidence="3" id="KW-0687">Ribonucleoprotein</keyword>